<dbReference type="Proteomes" id="UP001241926">
    <property type="component" value="Unassembled WGS sequence"/>
</dbReference>
<organism evidence="2 3">
    <name type="scientific">Streptomyces fuscus</name>
    <dbReference type="NCBI Taxonomy" id="3048495"/>
    <lineage>
        <taxon>Bacteria</taxon>
        <taxon>Bacillati</taxon>
        <taxon>Actinomycetota</taxon>
        <taxon>Actinomycetes</taxon>
        <taxon>Kitasatosporales</taxon>
        <taxon>Streptomycetaceae</taxon>
        <taxon>Streptomyces</taxon>
    </lineage>
</organism>
<accession>A0ABT7IY66</accession>
<evidence type="ECO:0000313" key="2">
    <source>
        <dbReference type="EMBL" id="MDL2077521.1"/>
    </source>
</evidence>
<dbReference type="InterPro" id="IPR011990">
    <property type="entry name" value="TPR-like_helical_dom_sf"/>
</dbReference>
<feature type="compositionally biased region" description="Pro residues" evidence="1">
    <location>
        <begin position="154"/>
        <end position="185"/>
    </location>
</feature>
<dbReference type="SUPFAM" id="SSF81901">
    <property type="entry name" value="HCP-like"/>
    <property type="match status" value="1"/>
</dbReference>
<reference evidence="2 3" key="1">
    <citation type="submission" date="2023-05" db="EMBL/GenBank/DDBJ databases">
        <title>Streptomyces fuscus sp. nov., a brown-black pigment producing actinomyces isolated from dry sand of Sea duck farm.</title>
        <authorList>
            <person name="Xie J."/>
            <person name="Shen N."/>
        </authorList>
    </citation>
    <scope>NUCLEOTIDE SEQUENCE [LARGE SCALE GENOMIC DNA]</scope>
    <source>
        <strain evidence="2 3">GXMU-J15</strain>
    </source>
</reference>
<dbReference type="InterPro" id="IPR027417">
    <property type="entry name" value="P-loop_NTPase"/>
</dbReference>
<dbReference type="EMBL" id="JASJUS010000011">
    <property type="protein sequence ID" value="MDL2077521.1"/>
    <property type="molecule type" value="Genomic_DNA"/>
</dbReference>
<name>A0ABT7IY66_9ACTN</name>
<evidence type="ECO:0008006" key="4">
    <source>
        <dbReference type="Google" id="ProtNLM"/>
    </source>
</evidence>
<feature type="region of interest" description="Disordered" evidence="1">
    <location>
        <begin position="143"/>
        <end position="188"/>
    </location>
</feature>
<sequence length="739" mass="80734">MLDDLAAAAAGVLVSSMCSEGWESGAKRAFVHLYKRAMKQDVSADLEEHRGGVCGGTLPPRDAARIWRDRIREAFTKEIIAADVNRFIRDFRQSDITSCPSCESRVEHRDIYCGECGDVLGAGPTPVSAGFVIPEGNGHAPSLGDLFADLLSSPLPPGPDPDPGPGPDSGPDPDPAPTSPEPAQPPYAQDHIDYRHAHVNGPVIGVQYNNNHYPSSPPALADFWPRLSELRRGAVGIHPVSCFDDEPQLPPYVPRDRDPELDRLVAKGLKEGGLVVVTGEPLAGKTATAWAALERNAGPDTRVFIAHPGTDLRELPAALRGRDRTGTYVVWLDDLERHFDEPALVARPLAQLPHEGVLVLATMPDAAYDTHRFGKDQTARALRGARTVDLTCEWSKAELARLSEERDPRLKGAFRWRMFLGVTRFLSVGPDLWEEWRRASRPGGRATAHLLVRAAIDAARCGAITSGLSEETWDFLINVRQIYGSDVRLELPLRQEDLDWAKRPRLGVCGLLVPGDEEGTWRAAAPLVEDTTRCPDSPPLTLSVWEAVAWMTKLYRLPDRHRVFCRALRPVQHWAETGEDPAAPALLATLSTWLGDGSEAEHWWRRVGEADASQAHMLGRYLLLEKGELTKALPYIQTAAEAGNPDPTQELGFLLLVRALHWLGVAAEQGNASAAQLLPALRTALKDEKLQAALAHPGATDLTTPVIPDPALTAEHAIHRALDILLDRAPATPPDTVKE</sequence>
<protein>
    <recommendedName>
        <fullName evidence="4">Tetratricopeptide repeat protein</fullName>
    </recommendedName>
</protein>
<proteinExistence type="predicted"/>
<dbReference type="RefSeq" id="WP_285432765.1">
    <property type="nucleotide sequence ID" value="NZ_JASJUS010000011.1"/>
</dbReference>
<comment type="caution">
    <text evidence="2">The sequence shown here is derived from an EMBL/GenBank/DDBJ whole genome shotgun (WGS) entry which is preliminary data.</text>
</comment>
<dbReference type="Gene3D" id="1.25.40.10">
    <property type="entry name" value="Tetratricopeptide repeat domain"/>
    <property type="match status" value="1"/>
</dbReference>
<keyword evidence="3" id="KW-1185">Reference proteome</keyword>
<evidence type="ECO:0000313" key="3">
    <source>
        <dbReference type="Proteomes" id="UP001241926"/>
    </source>
</evidence>
<dbReference type="SUPFAM" id="SSF52540">
    <property type="entry name" value="P-loop containing nucleoside triphosphate hydrolases"/>
    <property type="match status" value="1"/>
</dbReference>
<gene>
    <name evidence="2" type="ORF">QNN03_13845</name>
</gene>
<evidence type="ECO:0000256" key="1">
    <source>
        <dbReference type="SAM" id="MobiDB-lite"/>
    </source>
</evidence>